<keyword evidence="3" id="KW-1185">Reference proteome</keyword>
<dbReference type="PANTHER" id="PTHR44586">
    <property type="entry name" value="F-BOX DOMAIN CONTAINING PROTEIN, EXPRESSED"/>
    <property type="match status" value="1"/>
</dbReference>
<dbReference type="OMA" id="YISHRRM"/>
<name>A0A5P1F464_ASPOF</name>
<dbReference type="InterPro" id="IPR005174">
    <property type="entry name" value="KIB1-4_b-propeller"/>
</dbReference>
<evidence type="ECO:0000313" key="2">
    <source>
        <dbReference type="EMBL" id="ONK71569.1"/>
    </source>
</evidence>
<reference evidence="3" key="1">
    <citation type="journal article" date="2017" name="Nat. Commun.">
        <title>The asparagus genome sheds light on the origin and evolution of a young Y chromosome.</title>
        <authorList>
            <person name="Harkess A."/>
            <person name="Zhou J."/>
            <person name="Xu C."/>
            <person name="Bowers J.E."/>
            <person name="Van der Hulst R."/>
            <person name="Ayyampalayam S."/>
            <person name="Mercati F."/>
            <person name="Riccardi P."/>
            <person name="McKain M.R."/>
            <person name="Kakrana A."/>
            <person name="Tang H."/>
            <person name="Ray J."/>
            <person name="Groenendijk J."/>
            <person name="Arikit S."/>
            <person name="Mathioni S.M."/>
            <person name="Nakano M."/>
            <person name="Shan H."/>
            <person name="Telgmann-Rauber A."/>
            <person name="Kanno A."/>
            <person name="Yue Z."/>
            <person name="Chen H."/>
            <person name="Li W."/>
            <person name="Chen Y."/>
            <person name="Xu X."/>
            <person name="Zhang Y."/>
            <person name="Luo S."/>
            <person name="Chen H."/>
            <person name="Gao J."/>
            <person name="Mao Z."/>
            <person name="Pires J.C."/>
            <person name="Luo M."/>
            <person name="Kudrna D."/>
            <person name="Wing R.A."/>
            <person name="Meyers B.C."/>
            <person name="Yi K."/>
            <person name="Kong H."/>
            <person name="Lavrijsen P."/>
            <person name="Sunseri F."/>
            <person name="Falavigna A."/>
            <person name="Ye Y."/>
            <person name="Leebens-Mack J.H."/>
            <person name="Chen G."/>
        </authorList>
    </citation>
    <scope>NUCLEOTIDE SEQUENCE [LARGE SCALE GENOMIC DNA]</scope>
    <source>
        <strain evidence="3">cv. DH0086</strain>
    </source>
</reference>
<dbReference type="OrthoDB" id="691379at2759"/>
<sequence>MTFVGPPNYVYTRQRFYLVESLDGDLLQIWRDESWVTPDGDYDGELSSGLIHETQGFTVFRLDPKGRAMVRLERLEEGTALFLGDNRSMLLKTRELPELKENCIYFTDGESEQYISHRRMRRDVGVFDMKDGVVQPLYPRDSPINRLTWPPPVWLTPHPS</sequence>
<evidence type="ECO:0000313" key="3">
    <source>
        <dbReference type="Proteomes" id="UP000243459"/>
    </source>
</evidence>
<dbReference type="Gramene" id="ONK71569">
    <property type="protein sequence ID" value="ONK71569"/>
    <property type="gene ID" value="A4U43_C04F10040"/>
</dbReference>
<protein>
    <recommendedName>
        <fullName evidence="1">KIB1-4 beta-propeller domain-containing protein</fullName>
    </recommendedName>
</protein>
<dbReference type="AlphaFoldDB" id="A0A5P1F464"/>
<dbReference type="Pfam" id="PF03478">
    <property type="entry name" value="Beta-prop_KIB1-4"/>
    <property type="match status" value="1"/>
</dbReference>
<accession>A0A5P1F464</accession>
<dbReference type="EMBL" id="CM007384">
    <property type="protein sequence ID" value="ONK71569.1"/>
    <property type="molecule type" value="Genomic_DNA"/>
</dbReference>
<evidence type="ECO:0000259" key="1">
    <source>
        <dbReference type="Pfam" id="PF03478"/>
    </source>
</evidence>
<dbReference type="PANTHER" id="PTHR44586:SF25">
    <property type="entry name" value="(WILD MALAYSIAN BANANA) HYPOTHETICAL PROTEIN"/>
    <property type="match status" value="1"/>
</dbReference>
<gene>
    <name evidence="2" type="ORF">A4U43_C04F10040</name>
</gene>
<feature type="domain" description="KIB1-4 beta-propeller" evidence="1">
    <location>
        <begin position="12"/>
        <end position="128"/>
    </location>
</feature>
<organism evidence="2 3">
    <name type="scientific">Asparagus officinalis</name>
    <name type="common">Garden asparagus</name>
    <dbReference type="NCBI Taxonomy" id="4686"/>
    <lineage>
        <taxon>Eukaryota</taxon>
        <taxon>Viridiplantae</taxon>
        <taxon>Streptophyta</taxon>
        <taxon>Embryophyta</taxon>
        <taxon>Tracheophyta</taxon>
        <taxon>Spermatophyta</taxon>
        <taxon>Magnoliopsida</taxon>
        <taxon>Liliopsida</taxon>
        <taxon>Asparagales</taxon>
        <taxon>Asparagaceae</taxon>
        <taxon>Asparagoideae</taxon>
        <taxon>Asparagus</taxon>
    </lineage>
</organism>
<proteinExistence type="predicted"/>
<dbReference type="Proteomes" id="UP000243459">
    <property type="component" value="Chromosome 4"/>
</dbReference>